<evidence type="ECO:0000256" key="3">
    <source>
        <dbReference type="ARBA" id="ARBA00023186"/>
    </source>
</evidence>
<dbReference type="SMART" id="SM00271">
    <property type="entry name" value="DnaJ"/>
    <property type="match status" value="1"/>
</dbReference>
<dbReference type="InterPro" id="IPR009057">
    <property type="entry name" value="Homeodomain-like_sf"/>
</dbReference>
<dbReference type="GO" id="GO:0030544">
    <property type="term" value="F:Hsp70 protein binding"/>
    <property type="evidence" value="ECO:0007669"/>
    <property type="project" value="InterPro"/>
</dbReference>
<reference evidence="8 9" key="1">
    <citation type="submission" date="2016-08" db="EMBL/GenBank/DDBJ databases">
        <title>Genomes of anaerobic fungi encode conserved fungal cellulosomes for biomass hydrolysis.</title>
        <authorList>
            <consortium name="DOE Joint Genome Institute"/>
            <person name="Haitjema C.H."/>
            <person name="Gilmore S.P."/>
            <person name="Henske J.K."/>
            <person name="Solomon K.V."/>
            <person name="De Groot R."/>
            <person name="Kuo A."/>
            <person name="Mondo S.J."/>
            <person name="Salamov A.A."/>
            <person name="Labutti K."/>
            <person name="Zhao Z."/>
            <person name="Chiniquy J."/>
            <person name="Barry K."/>
            <person name="Brewer H.M."/>
            <person name="Purvine S.O."/>
            <person name="Wright A.T."/>
            <person name="Boxma B."/>
            <person name="Van Alen T."/>
            <person name="Hackstein J.H."/>
            <person name="Baker S.E."/>
            <person name="Grigoriev I.V."/>
            <person name="O'Malley M.A."/>
        </authorList>
    </citation>
    <scope>NUCLEOTIDE SEQUENCE [LARGE SCALE GENOMIC DNA]</scope>
    <source>
        <strain evidence="9">finn</strain>
    </source>
</reference>
<gene>
    <name evidence="8" type="ORF">BCR36DRAFT_276766</name>
</gene>
<evidence type="ECO:0000256" key="4">
    <source>
        <dbReference type="SAM" id="Coils"/>
    </source>
</evidence>
<dbReference type="PANTHER" id="PTHR43999:SF1">
    <property type="entry name" value="DNAJ HOMOLOG SUBFAMILY C MEMBER 2"/>
    <property type="match status" value="1"/>
</dbReference>
<dbReference type="CDD" id="cd06257">
    <property type="entry name" value="DnaJ"/>
    <property type="match status" value="1"/>
</dbReference>
<dbReference type="InterPro" id="IPR054076">
    <property type="entry name" value="ZUO1-like_ZHD"/>
</dbReference>
<dbReference type="CDD" id="cd23953">
    <property type="entry name" value="zuotin_NTD"/>
    <property type="match status" value="1"/>
</dbReference>
<dbReference type="InterPro" id="IPR036869">
    <property type="entry name" value="J_dom_sf"/>
</dbReference>
<sequence length="622" mass="73241">MVLSITLPSVPDDWDNDKSQVVLGKLENVEEKNVQPVGESLFGYIRRKKHKRTYSEDLQIESVLKETVEENDNVESEEEPDILFTLDPKDWKEQDHYLVLGISSLRYKATEEQIKKAYRKKVLKHHPDKKASSGNTNDDNFFKCIQKAWEILGDPVRRRQFDSVDPTFDEYVPDKCDAEDFYDEFRVTFDNNARFSNIQPVPSLGDENTPRQEVEEFYRFWYNFDSWRSFEYKDEEEKEGFENRYDKRYYDKKNKAARAKLKKEDNQRITRLVDNASRSDPRLKKFKNDDKLAKEAKRKEKEEARRLAEEEERKKEEAKRLADEKEKEKERELQNQEKKKREQQKKLIKKEKKNVRNLLKDSNYVMGEKEATIDDIDLQITKIERVMDNMSLEDLTDFSKQFEEKIKSNVSEASNYLDELYNAEVEKAKEKEREMASRELKIKEENKKKTKKLPWSVKETATLINAIKLYPGGATNRWEKIAAYVNDHGGEDDEDERTRKKRMRRPEEVIKKAREIQKISSIEIKDAPTQRYDSSVSSISSIPSSGKSSPANTPTSAKAPPLPWTAEQQKLLEGALRQYPAAKYKANPAERWELISKAVGRSKRDVKLRVKELAEMIKRKKK</sequence>
<dbReference type="Pfam" id="PF21884">
    <property type="entry name" value="ZUO1-like_ZHD"/>
    <property type="match status" value="1"/>
</dbReference>
<keyword evidence="9" id="KW-1185">Reference proteome</keyword>
<keyword evidence="2" id="KW-0963">Cytoplasm</keyword>
<organism evidence="8 9">
    <name type="scientific">Piromyces finnis</name>
    <dbReference type="NCBI Taxonomy" id="1754191"/>
    <lineage>
        <taxon>Eukaryota</taxon>
        <taxon>Fungi</taxon>
        <taxon>Fungi incertae sedis</taxon>
        <taxon>Chytridiomycota</taxon>
        <taxon>Chytridiomycota incertae sedis</taxon>
        <taxon>Neocallimastigomycetes</taxon>
        <taxon>Neocallimastigales</taxon>
        <taxon>Neocallimastigaceae</taxon>
        <taxon>Piromyces</taxon>
    </lineage>
</organism>
<dbReference type="Gene3D" id="1.10.10.60">
    <property type="entry name" value="Homeodomain-like"/>
    <property type="match status" value="2"/>
</dbReference>
<feature type="compositionally biased region" description="Low complexity" evidence="5">
    <location>
        <begin position="534"/>
        <end position="550"/>
    </location>
</feature>
<dbReference type="SUPFAM" id="SSF46689">
    <property type="entry name" value="Homeodomain-like"/>
    <property type="match status" value="2"/>
</dbReference>
<comment type="subcellular location">
    <subcellularLocation>
        <location evidence="1">Cytoplasm</location>
    </subcellularLocation>
</comment>
<evidence type="ECO:0000256" key="5">
    <source>
        <dbReference type="SAM" id="MobiDB-lite"/>
    </source>
</evidence>
<name>A0A1Y1VKD1_9FUNG</name>
<dbReference type="Pfam" id="PF26185">
    <property type="entry name" value="Zuotin_N"/>
    <property type="match status" value="1"/>
</dbReference>
<dbReference type="InterPro" id="IPR042569">
    <property type="entry name" value="RAC_head_sf"/>
</dbReference>
<feature type="coiled-coil region" evidence="4">
    <location>
        <begin position="426"/>
        <end position="453"/>
    </location>
</feature>
<feature type="domain" description="J" evidence="6">
    <location>
        <begin position="95"/>
        <end position="165"/>
    </location>
</feature>
<dbReference type="GO" id="GO:0006450">
    <property type="term" value="P:regulation of translational fidelity"/>
    <property type="evidence" value="ECO:0007669"/>
    <property type="project" value="InterPro"/>
</dbReference>
<evidence type="ECO:0000313" key="8">
    <source>
        <dbReference type="EMBL" id="ORX58542.1"/>
    </source>
</evidence>
<evidence type="ECO:0000313" key="9">
    <source>
        <dbReference type="Proteomes" id="UP000193719"/>
    </source>
</evidence>
<feature type="compositionally biased region" description="Basic and acidic residues" evidence="5">
    <location>
        <begin position="277"/>
        <end position="340"/>
    </location>
</feature>
<dbReference type="Pfam" id="PF00226">
    <property type="entry name" value="DnaJ"/>
    <property type="match status" value="1"/>
</dbReference>
<dbReference type="InterPro" id="IPR001623">
    <property type="entry name" value="DnaJ_domain"/>
</dbReference>
<dbReference type="GO" id="GO:0043022">
    <property type="term" value="F:ribosome binding"/>
    <property type="evidence" value="ECO:0007669"/>
    <property type="project" value="InterPro"/>
</dbReference>
<evidence type="ECO:0000256" key="1">
    <source>
        <dbReference type="ARBA" id="ARBA00004496"/>
    </source>
</evidence>
<dbReference type="PANTHER" id="PTHR43999">
    <property type="entry name" value="DNAJ HOMOLOG SUBFAMILY C MEMBER 2"/>
    <property type="match status" value="1"/>
</dbReference>
<dbReference type="InterPro" id="IPR001005">
    <property type="entry name" value="SANT/Myb"/>
</dbReference>
<dbReference type="EMBL" id="MCFH01000004">
    <property type="protein sequence ID" value="ORX58542.1"/>
    <property type="molecule type" value="Genomic_DNA"/>
</dbReference>
<dbReference type="InterPro" id="IPR058871">
    <property type="entry name" value="Zuotin_N"/>
</dbReference>
<dbReference type="PROSITE" id="PS50076">
    <property type="entry name" value="DNAJ_2"/>
    <property type="match status" value="1"/>
</dbReference>
<dbReference type="InterPro" id="IPR018253">
    <property type="entry name" value="DnaJ_domain_CS"/>
</dbReference>
<dbReference type="SMART" id="SM00717">
    <property type="entry name" value="SANT"/>
    <property type="match status" value="2"/>
</dbReference>
<evidence type="ECO:0000259" key="7">
    <source>
        <dbReference type="PROSITE" id="PS50090"/>
    </source>
</evidence>
<evidence type="ECO:0000259" key="6">
    <source>
        <dbReference type="PROSITE" id="PS50076"/>
    </source>
</evidence>
<dbReference type="PROSITE" id="PS50090">
    <property type="entry name" value="MYB_LIKE"/>
    <property type="match status" value="2"/>
</dbReference>
<keyword evidence="4" id="KW-0175">Coiled coil</keyword>
<feature type="region of interest" description="Disordered" evidence="5">
    <location>
        <begin position="259"/>
        <end position="349"/>
    </location>
</feature>
<comment type="caution">
    <text evidence="8">The sequence shown here is derived from an EMBL/GenBank/DDBJ whole genome shotgun (WGS) entry which is preliminary data.</text>
</comment>
<keyword evidence="3" id="KW-0143">Chaperone</keyword>
<dbReference type="AlphaFoldDB" id="A0A1Y1VKD1"/>
<dbReference type="GO" id="GO:0005829">
    <property type="term" value="C:cytosol"/>
    <property type="evidence" value="ECO:0007669"/>
    <property type="project" value="TreeGrafter"/>
</dbReference>
<dbReference type="OrthoDB" id="1690618at2759"/>
<proteinExistence type="predicted"/>
<dbReference type="PROSITE" id="PS00636">
    <property type="entry name" value="DNAJ_1"/>
    <property type="match status" value="1"/>
</dbReference>
<dbReference type="Gene3D" id="1.10.287.110">
    <property type="entry name" value="DnaJ domain"/>
    <property type="match status" value="1"/>
</dbReference>
<feature type="domain" description="Myb-like" evidence="7">
    <location>
        <begin position="447"/>
        <end position="504"/>
    </location>
</feature>
<protein>
    <submittedName>
        <fullName evidence="8">DnaJ-domain-containing protein</fullName>
    </submittedName>
</protein>
<feature type="region of interest" description="Disordered" evidence="5">
    <location>
        <begin position="527"/>
        <end position="565"/>
    </location>
</feature>
<dbReference type="Pfam" id="PF16717">
    <property type="entry name" value="RAC_head"/>
    <property type="match status" value="1"/>
</dbReference>
<dbReference type="GO" id="GO:0051083">
    <property type="term" value="P:'de novo' cotranslational protein folding"/>
    <property type="evidence" value="ECO:0007669"/>
    <property type="project" value="InterPro"/>
</dbReference>
<dbReference type="InterPro" id="IPR032003">
    <property type="entry name" value="RAC_head"/>
</dbReference>
<dbReference type="CDD" id="cd00167">
    <property type="entry name" value="SANT"/>
    <property type="match status" value="1"/>
</dbReference>
<accession>A0A1Y1VKD1</accession>
<feature type="domain" description="Myb-like" evidence="7">
    <location>
        <begin position="563"/>
        <end position="614"/>
    </location>
</feature>
<evidence type="ECO:0000256" key="2">
    <source>
        <dbReference type="ARBA" id="ARBA00022490"/>
    </source>
</evidence>
<reference evidence="8 9" key="2">
    <citation type="submission" date="2016-08" db="EMBL/GenBank/DDBJ databases">
        <title>Pervasive Adenine N6-methylation of Active Genes in Fungi.</title>
        <authorList>
            <consortium name="DOE Joint Genome Institute"/>
            <person name="Mondo S.J."/>
            <person name="Dannebaum R.O."/>
            <person name="Kuo R.C."/>
            <person name="Labutti K."/>
            <person name="Haridas S."/>
            <person name="Kuo A."/>
            <person name="Salamov A."/>
            <person name="Ahrendt S.R."/>
            <person name="Lipzen A."/>
            <person name="Sullivan W."/>
            <person name="Andreopoulos W.B."/>
            <person name="Clum A."/>
            <person name="Lindquist E."/>
            <person name="Daum C."/>
            <person name="Ramamoorthy G.K."/>
            <person name="Gryganskyi A."/>
            <person name="Culley D."/>
            <person name="Magnuson J.K."/>
            <person name="James T.Y."/>
            <person name="O'Malley M.A."/>
            <person name="Stajich J.E."/>
            <person name="Spatafora J.W."/>
            <person name="Visel A."/>
            <person name="Grigoriev I.V."/>
        </authorList>
    </citation>
    <scope>NUCLEOTIDE SEQUENCE [LARGE SCALE GENOMIC DNA]</scope>
    <source>
        <strain evidence="9">finn</strain>
    </source>
</reference>
<dbReference type="STRING" id="1754191.A0A1Y1VKD1"/>
<dbReference type="PRINTS" id="PR00625">
    <property type="entry name" value="JDOMAIN"/>
</dbReference>
<dbReference type="SUPFAM" id="SSF46565">
    <property type="entry name" value="Chaperone J-domain"/>
    <property type="match status" value="1"/>
</dbReference>
<dbReference type="InterPro" id="IPR044634">
    <property type="entry name" value="Zuotin/DnaJC2"/>
</dbReference>
<feature type="region of interest" description="Disordered" evidence="5">
    <location>
        <begin position="485"/>
        <end position="509"/>
    </location>
</feature>
<dbReference type="Gene3D" id="1.10.8.840">
    <property type="entry name" value="Ribosome-associated complex head domain"/>
    <property type="match status" value="1"/>
</dbReference>
<dbReference type="Proteomes" id="UP000193719">
    <property type="component" value="Unassembled WGS sequence"/>
</dbReference>